<dbReference type="InterPro" id="IPR010897">
    <property type="entry name" value="Spore_II_P"/>
</dbReference>
<gene>
    <name evidence="1" type="ORF">HLQ16_05245</name>
</gene>
<accession>A0A7Y3SUC1</accession>
<organism evidence="1 2">
    <name type="scientific">Clostridium estertheticum</name>
    <dbReference type="NCBI Taxonomy" id="238834"/>
    <lineage>
        <taxon>Bacteria</taxon>
        <taxon>Bacillati</taxon>
        <taxon>Bacillota</taxon>
        <taxon>Clostridia</taxon>
        <taxon>Eubacteriales</taxon>
        <taxon>Clostridiaceae</taxon>
        <taxon>Clostridium</taxon>
    </lineage>
</organism>
<evidence type="ECO:0000313" key="2">
    <source>
        <dbReference type="Proteomes" id="UP000531659"/>
    </source>
</evidence>
<comment type="caution">
    <text evidence="1">The sequence shown here is derived from an EMBL/GenBank/DDBJ whole genome shotgun (WGS) entry which is preliminary data.</text>
</comment>
<evidence type="ECO:0000313" key="1">
    <source>
        <dbReference type="EMBL" id="NNU75332.1"/>
    </source>
</evidence>
<dbReference type="Pfam" id="PF07454">
    <property type="entry name" value="SpoIIP"/>
    <property type="match status" value="1"/>
</dbReference>
<dbReference type="RefSeq" id="WP_171296095.1">
    <property type="nucleotide sequence ID" value="NZ_CP087098.1"/>
</dbReference>
<dbReference type="Proteomes" id="UP000531659">
    <property type="component" value="Unassembled WGS sequence"/>
</dbReference>
<reference evidence="1 2" key="1">
    <citation type="submission" date="2020-05" db="EMBL/GenBank/DDBJ databases">
        <title>Complete genome of Clostridium estertheticum subspecies estertheticum, isolated from Vacuum packed lamb meat from New Zealand imported to Switzerland.</title>
        <authorList>
            <person name="Wambui J."/>
            <person name="Stevens M.J.A."/>
            <person name="Stephan R."/>
        </authorList>
    </citation>
    <scope>NUCLEOTIDE SEQUENCE [LARGE SCALE GENOMIC DNA]</scope>
    <source>
        <strain evidence="1 2">CEST001</strain>
    </source>
</reference>
<dbReference type="NCBIfam" id="TIGR02867">
    <property type="entry name" value="spore_II_P"/>
    <property type="match status" value="1"/>
</dbReference>
<sequence length="360" mass="40306">MGRNAIKKNNKSKILLSILTFVFIFLLCLVLPKSANATNEGKSQNYFFIKAITNTVALFNSPSNGEQDTNSEIKYSILSFLGIDTSNPISIITKEIAYLDKNKVSTNVNNEGDDINSIVPFKLVENQVSKSKDPDVVANLINNDLKQTLNKSKPRVLIYHSHTTEAYRTSEKDTSKTAFNADETLNVCAVGDVITEQLESKYGISVIHDKTVNNVPDYNSAYKNSGVNLDKYLKKYGDFDLIIDLHRDGVPTSSNNVLKTKINGEDVAEFLFVVTRQNPRYAKQKKLVDSMVGVSNKLFPNLLDPREIYYADWGINFYNQGRSNNALLVEVGNNNNTISQVKNTGMYLSRIFAEQLNGKK</sequence>
<proteinExistence type="predicted"/>
<name>A0A7Y3SUC1_9CLOT</name>
<dbReference type="EMBL" id="JABEYB010000003">
    <property type="protein sequence ID" value="NNU75332.1"/>
    <property type="molecule type" value="Genomic_DNA"/>
</dbReference>
<protein>
    <submittedName>
        <fullName evidence="1">Stage II sporulation protein P</fullName>
    </submittedName>
</protein>
<dbReference type="AlphaFoldDB" id="A0A7Y3SUC1"/>